<dbReference type="Pfam" id="PF03917">
    <property type="entry name" value="GSH_synth_ATP"/>
    <property type="match status" value="2"/>
</dbReference>
<evidence type="ECO:0000256" key="11">
    <source>
        <dbReference type="ARBA" id="ARBA00048871"/>
    </source>
</evidence>
<evidence type="ECO:0000256" key="6">
    <source>
        <dbReference type="ARBA" id="ARBA00022684"/>
    </source>
</evidence>
<dbReference type="Gene3D" id="1.10.1080.10">
    <property type="entry name" value="Glutathione Synthetase, Chain A, domain 3"/>
    <property type="match status" value="2"/>
</dbReference>
<feature type="compositionally biased region" description="Basic and acidic residues" evidence="13">
    <location>
        <begin position="185"/>
        <end position="215"/>
    </location>
</feature>
<feature type="compositionally biased region" description="Low complexity" evidence="13">
    <location>
        <begin position="171"/>
        <end position="183"/>
    </location>
</feature>
<dbReference type="Proteomes" id="UP001652680">
    <property type="component" value="Unassembled WGS sequence"/>
</dbReference>
<dbReference type="Pfam" id="PF03199">
    <property type="entry name" value="GSH_synthase"/>
    <property type="match status" value="1"/>
</dbReference>
<dbReference type="InterPro" id="IPR005615">
    <property type="entry name" value="Glutathione_synthase"/>
</dbReference>
<keyword evidence="10 12" id="KW-0460">Magnesium</keyword>
<feature type="region of interest" description="Disordered" evidence="13">
    <location>
        <begin position="147"/>
        <end position="215"/>
    </location>
</feature>
<evidence type="ECO:0000256" key="12">
    <source>
        <dbReference type="PIRNR" id="PIRNR001558"/>
    </source>
</evidence>
<dbReference type="SUPFAM" id="SSF52440">
    <property type="entry name" value="PreATP-grasp domain"/>
    <property type="match status" value="1"/>
</dbReference>
<dbReference type="InterPro" id="IPR004887">
    <property type="entry name" value="GSH_synth_subst-bd"/>
</dbReference>
<evidence type="ECO:0000256" key="1">
    <source>
        <dbReference type="ARBA" id="ARBA00004965"/>
    </source>
</evidence>
<evidence type="ECO:0000256" key="2">
    <source>
        <dbReference type="ARBA" id="ARBA00010385"/>
    </source>
</evidence>
<dbReference type="RefSeq" id="XP_044316805.1">
    <property type="nucleotide sequence ID" value="XM_044460870.1"/>
</dbReference>
<dbReference type="InterPro" id="IPR014042">
    <property type="entry name" value="Glutathione_synthase_a-hlx"/>
</dbReference>
<dbReference type="PIRSF" id="PIRSF001558">
    <property type="entry name" value="GSHase"/>
    <property type="match status" value="1"/>
</dbReference>
<sequence length="576" mass="63720">MSSDANTPVLRNCIRLPLPEDELLEVTAKAKDYAIMHGAAMRSKTAFSPDSLNFAPFVLVPSSFPRKEFEKAVALQPIINRLMHNVAHDEEFITTTLAETIKVDEFTANLFNIYRKVLAHGFTQKISLGMLRSDLMLESGCPELSPRALRPAAGEDRGQDAAAVGRGGAGTAAATATAAAAGTSGKEKQEVEEEEKRANRKEEHREIQLSRATKERERRAAGIHSAYCCWKQVEINTIASGFGHLGPASKTIQRFVLSELGHADKLHNMPNNKALSGLCDGMVKAWDIYAKPKAVILFIIEDVSYNICDQRFHEFYIRETYPHIKVLRRTLTEVHREGKLGLGKELLLGNQEVAVIYFRAGYEPGHYHSQAEWDARYLMETSLAIKCPSIHYHLAGTKKVQQALAQPAVLERFINDPEEIKAVGKIFTGLYSLDDNEAGNASYEMALRTPERFVLKPQREGGGNNVYGVDIPDALKRMSRVERSAWILMDLIHPPLTKGYMVRPGGDMPPQIVDMVSELGIFGVVIGDAEHIVHNYQAGHMLRTKLSTANEGGVAAGLGALDSPYLIDSDDDDEEN</sequence>
<evidence type="ECO:0000256" key="3">
    <source>
        <dbReference type="ARBA" id="ARBA00012214"/>
    </source>
</evidence>
<keyword evidence="16" id="KW-1185">Reference proteome</keyword>
<evidence type="ECO:0000256" key="10">
    <source>
        <dbReference type="ARBA" id="ARBA00022842"/>
    </source>
</evidence>
<keyword evidence="8 12" id="KW-0547">Nucleotide-binding</keyword>
<dbReference type="PANTHER" id="PTHR11130:SF0">
    <property type="entry name" value="GLUTATHIONE SYNTHETASE"/>
    <property type="match status" value="1"/>
</dbReference>
<evidence type="ECO:0000256" key="4">
    <source>
        <dbReference type="ARBA" id="ARBA00020821"/>
    </source>
</evidence>
<reference evidence="15" key="2">
    <citation type="submission" date="2025-05" db="UniProtKB">
        <authorList>
            <consortium name="EnsemblMetazoa"/>
        </authorList>
    </citation>
    <scope>IDENTIFICATION</scope>
</reference>
<dbReference type="EnsemblMetazoa" id="XM_044460870.1">
    <property type="protein sequence ID" value="XP_044316805.1"/>
    <property type="gene ID" value="LOC108046461"/>
</dbReference>
<evidence type="ECO:0000313" key="15">
    <source>
        <dbReference type="EnsemblMetazoa" id="XP_044316804.1"/>
    </source>
</evidence>
<protein>
    <recommendedName>
        <fullName evidence="4 12">Glutathione synthetase</fullName>
        <shortName evidence="12">GSH-S</shortName>
        <ecNumber evidence="3 12">6.3.2.3</ecNumber>
    </recommendedName>
</protein>
<evidence type="ECO:0000259" key="14">
    <source>
        <dbReference type="Pfam" id="PF03199"/>
    </source>
</evidence>
<name>A0ABM5JDA4_DRORH</name>
<dbReference type="EC" id="6.3.2.3" evidence="3 12"/>
<keyword evidence="7 12" id="KW-0479">Metal-binding</keyword>
<dbReference type="InterPro" id="IPR037013">
    <property type="entry name" value="GSH-S_sub-bd_sf"/>
</dbReference>
<dbReference type="Gene3D" id="3.30.1490.50">
    <property type="match status" value="1"/>
</dbReference>
<dbReference type="Gene3D" id="3.30.470.20">
    <property type="entry name" value="ATP-grasp fold, B domain"/>
    <property type="match status" value="1"/>
</dbReference>
<reference evidence="16" key="1">
    <citation type="journal article" date="2021" name="Elife">
        <title>Highly contiguous assemblies of 101 drosophilid genomes.</title>
        <authorList>
            <person name="Kim B.Y."/>
            <person name="Wang J.R."/>
            <person name="Miller D.E."/>
            <person name="Barmina O."/>
            <person name="Delaney E."/>
            <person name="Thompson A."/>
            <person name="Comeault A.A."/>
            <person name="Peede D."/>
            <person name="D'Agostino E.R."/>
            <person name="Pelaez J."/>
            <person name="Aguilar J.M."/>
            <person name="Haji D."/>
            <person name="Matsunaga T."/>
            <person name="Armstrong E.E."/>
            <person name="Zych M."/>
            <person name="Ogawa Y."/>
            <person name="Stamenkovic-Radak M."/>
            <person name="Jelic M."/>
            <person name="Veselinovic M.S."/>
            <person name="Tanaskovic M."/>
            <person name="Eric P."/>
            <person name="Gao J.J."/>
            <person name="Katoh T.K."/>
            <person name="Toda M.J."/>
            <person name="Watabe H."/>
            <person name="Watada M."/>
            <person name="Davis J.S."/>
            <person name="Moyle L.C."/>
            <person name="Manoli G."/>
            <person name="Bertolini E."/>
            <person name="Kostal V."/>
            <person name="Hawley R.S."/>
            <person name="Takahashi A."/>
            <person name="Jones C.D."/>
            <person name="Price D.K."/>
            <person name="Whiteman N."/>
            <person name="Kopp A."/>
            <person name="Matute D.R."/>
            <person name="Petrov D.A."/>
        </authorList>
    </citation>
    <scope>NUCLEOTIDE SEQUENCE [LARGE SCALE GENOMIC DNA]</scope>
</reference>
<evidence type="ECO:0000313" key="16">
    <source>
        <dbReference type="Proteomes" id="UP001652680"/>
    </source>
</evidence>
<dbReference type="PANTHER" id="PTHR11130">
    <property type="entry name" value="GLUTATHIONE SYNTHETASE"/>
    <property type="match status" value="1"/>
</dbReference>
<comment type="similarity">
    <text evidence="2 12">Belongs to the eukaryotic GSH synthase family.</text>
</comment>
<dbReference type="NCBIfam" id="TIGR01986">
    <property type="entry name" value="glut_syn_euk"/>
    <property type="match status" value="1"/>
</dbReference>
<proteinExistence type="inferred from homology"/>
<organism evidence="15 16">
    <name type="scientific">Drosophila rhopaloa</name>
    <name type="common">Fruit fly</name>
    <dbReference type="NCBI Taxonomy" id="1041015"/>
    <lineage>
        <taxon>Eukaryota</taxon>
        <taxon>Metazoa</taxon>
        <taxon>Ecdysozoa</taxon>
        <taxon>Arthropoda</taxon>
        <taxon>Hexapoda</taxon>
        <taxon>Insecta</taxon>
        <taxon>Pterygota</taxon>
        <taxon>Neoptera</taxon>
        <taxon>Endopterygota</taxon>
        <taxon>Diptera</taxon>
        <taxon>Brachycera</taxon>
        <taxon>Muscomorpha</taxon>
        <taxon>Ephydroidea</taxon>
        <taxon>Drosophilidae</taxon>
        <taxon>Drosophila</taxon>
        <taxon>Sophophora</taxon>
    </lineage>
</organism>
<dbReference type="Gene3D" id="3.40.50.1760">
    <property type="entry name" value="Glutathione synthase, substrate-binding domain superfamily, eukaryotic"/>
    <property type="match status" value="1"/>
</dbReference>
<comment type="pathway">
    <text evidence="1 12">Sulfur metabolism; glutathione biosynthesis; glutathione from L-cysteine and L-glutamate: step 2/2.</text>
</comment>
<evidence type="ECO:0000256" key="9">
    <source>
        <dbReference type="ARBA" id="ARBA00022840"/>
    </source>
</evidence>
<dbReference type="RefSeq" id="XP_044316804.1">
    <property type="nucleotide sequence ID" value="XM_044460869.1"/>
</dbReference>
<evidence type="ECO:0000256" key="7">
    <source>
        <dbReference type="ARBA" id="ARBA00022723"/>
    </source>
</evidence>
<comment type="cofactor">
    <cofactor evidence="12">
        <name>Mg(2+)</name>
        <dbReference type="ChEBI" id="CHEBI:18420"/>
    </cofactor>
    <text evidence="12">Binds 1 Mg(2+) ion per subunit.</text>
</comment>
<evidence type="ECO:0000256" key="13">
    <source>
        <dbReference type="SAM" id="MobiDB-lite"/>
    </source>
</evidence>
<evidence type="ECO:0000256" key="5">
    <source>
        <dbReference type="ARBA" id="ARBA00022598"/>
    </source>
</evidence>
<keyword evidence="9 12" id="KW-0067">ATP-binding</keyword>
<comment type="catalytic activity">
    <reaction evidence="11">
        <text>gamma-L-glutamyl-L-cysteine + glycine + ATP = glutathione + ADP + phosphate + H(+)</text>
        <dbReference type="Rhea" id="RHEA:13557"/>
        <dbReference type="ChEBI" id="CHEBI:15378"/>
        <dbReference type="ChEBI" id="CHEBI:30616"/>
        <dbReference type="ChEBI" id="CHEBI:43474"/>
        <dbReference type="ChEBI" id="CHEBI:57305"/>
        <dbReference type="ChEBI" id="CHEBI:57925"/>
        <dbReference type="ChEBI" id="CHEBI:58173"/>
        <dbReference type="ChEBI" id="CHEBI:456216"/>
        <dbReference type="EC" id="6.3.2.3"/>
    </reaction>
    <physiologicalReaction direction="left-to-right" evidence="11">
        <dbReference type="Rhea" id="RHEA:13558"/>
    </physiologicalReaction>
</comment>
<keyword evidence="6 12" id="KW-0317">Glutathione biosynthesis</keyword>
<keyword evidence="5 12" id="KW-0436">Ligase</keyword>
<feature type="domain" description="Glutathione synthase substrate-binding" evidence="14">
    <location>
        <begin position="294"/>
        <end position="395"/>
    </location>
</feature>
<dbReference type="InterPro" id="IPR014709">
    <property type="entry name" value="Glutathione_synthase_C_euk"/>
</dbReference>
<dbReference type="EnsemblMetazoa" id="XM_044460869.1">
    <property type="protein sequence ID" value="XP_044316804.1"/>
    <property type="gene ID" value="LOC108046461"/>
</dbReference>
<dbReference type="GeneID" id="108046461"/>
<evidence type="ECO:0000256" key="8">
    <source>
        <dbReference type="ARBA" id="ARBA00022741"/>
    </source>
</evidence>
<accession>A0ABM5JDA4</accession>
<dbReference type="InterPro" id="IPR016185">
    <property type="entry name" value="PreATP-grasp_dom_sf"/>
</dbReference>
<dbReference type="SUPFAM" id="SSF56059">
    <property type="entry name" value="Glutathione synthetase ATP-binding domain-like"/>
    <property type="match status" value="1"/>
</dbReference>